<keyword evidence="5" id="KW-1185">Reference proteome</keyword>
<evidence type="ECO:0000256" key="1">
    <source>
        <dbReference type="ARBA" id="ARBA00007317"/>
    </source>
</evidence>
<comment type="similarity">
    <text evidence="1">Belongs to the 2-oxoacid dehydrogenase family.</text>
</comment>
<dbReference type="AlphaFoldDB" id="A0A6I4YHB2"/>
<feature type="compositionally biased region" description="Pro residues" evidence="2">
    <location>
        <begin position="52"/>
        <end position="61"/>
    </location>
</feature>
<feature type="region of interest" description="Disordered" evidence="2">
    <location>
        <begin position="100"/>
        <end position="129"/>
    </location>
</feature>
<dbReference type="EMBL" id="WVHK01000014">
    <property type="protein sequence ID" value="MXV19124.1"/>
    <property type="molecule type" value="Genomic_DNA"/>
</dbReference>
<proteinExistence type="inferred from homology"/>
<feature type="region of interest" description="Disordered" evidence="2">
    <location>
        <begin position="402"/>
        <end position="423"/>
    </location>
</feature>
<feature type="compositionally biased region" description="Low complexity" evidence="2">
    <location>
        <begin position="192"/>
        <end position="201"/>
    </location>
</feature>
<organism evidence="4 5">
    <name type="scientific">Deinococcus xianganensis</name>
    <dbReference type="NCBI Taxonomy" id="1507289"/>
    <lineage>
        <taxon>Bacteria</taxon>
        <taxon>Thermotogati</taxon>
        <taxon>Deinococcota</taxon>
        <taxon>Deinococci</taxon>
        <taxon>Deinococcales</taxon>
        <taxon>Deinococcaceae</taxon>
        <taxon>Deinococcus</taxon>
    </lineage>
</organism>
<evidence type="ECO:0000256" key="2">
    <source>
        <dbReference type="SAM" id="MobiDB-lite"/>
    </source>
</evidence>
<name>A0A6I4YHB2_9DEIO</name>
<feature type="domain" description="Peripheral subunit-binding (PSBD)" evidence="3">
    <location>
        <begin position="3"/>
        <end position="40"/>
    </location>
</feature>
<comment type="caution">
    <text evidence="4">The sequence shown here is derived from an EMBL/GenBank/DDBJ whole genome shotgun (WGS) entry which is preliminary data.</text>
</comment>
<dbReference type="Proteomes" id="UP000430519">
    <property type="component" value="Unassembled WGS sequence"/>
</dbReference>
<dbReference type="GO" id="GO:0016746">
    <property type="term" value="F:acyltransferase activity"/>
    <property type="evidence" value="ECO:0007669"/>
    <property type="project" value="InterPro"/>
</dbReference>
<feature type="region of interest" description="Disordered" evidence="2">
    <location>
        <begin position="238"/>
        <end position="348"/>
    </location>
</feature>
<evidence type="ECO:0000259" key="3">
    <source>
        <dbReference type="PROSITE" id="PS51826"/>
    </source>
</evidence>
<dbReference type="SUPFAM" id="SSF47005">
    <property type="entry name" value="Peripheral subunit-binding domain of 2-oxo acid dehydrogenase complex"/>
    <property type="match status" value="1"/>
</dbReference>
<feature type="compositionally biased region" description="Pro residues" evidence="2">
    <location>
        <begin position="180"/>
        <end position="191"/>
    </location>
</feature>
<feature type="region of interest" description="Disordered" evidence="2">
    <location>
        <begin position="44"/>
        <end position="69"/>
    </location>
</feature>
<evidence type="ECO:0000313" key="5">
    <source>
        <dbReference type="Proteomes" id="UP000430519"/>
    </source>
</evidence>
<reference evidence="4 5" key="1">
    <citation type="submission" date="2019-11" db="EMBL/GenBank/DDBJ databases">
        <title>Genome sequence of Deinococcus xianganensis Y35, AI-2 producing algicidal bacterium, isolated from lake water.</title>
        <authorList>
            <person name="Li Y."/>
        </authorList>
    </citation>
    <scope>NUCLEOTIDE SEQUENCE [LARGE SCALE GENOMIC DNA]</scope>
    <source>
        <strain evidence="4 5">Y35</strain>
    </source>
</reference>
<dbReference type="Pfam" id="PF02817">
    <property type="entry name" value="E3_binding"/>
    <property type="match status" value="1"/>
</dbReference>
<dbReference type="InterPro" id="IPR036625">
    <property type="entry name" value="E3-bd_dom_sf"/>
</dbReference>
<protein>
    <recommendedName>
        <fullName evidence="3">Peripheral subunit-binding (PSBD) domain-containing protein</fullName>
    </recommendedName>
</protein>
<dbReference type="InterPro" id="IPR004167">
    <property type="entry name" value="PSBD"/>
</dbReference>
<evidence type="ECO:0000313" key="4">
    <source>
        <dbReference type="EMBL" id="MXV19124.1"/>
    </source>
</evidence>
<feature type="region of interest" description="Disordered" evidence="2">
    <location>
        <begin position="161"/>
        <end position="201"/>
    </location>
</feature>
<accession>A0A6I4YHB2</accession>
<dbReference type="RefSeq" id="WP_160977563.1">
    <property type="nucleotide sequence ID" value="NZ_WVHK01000014.1"/>
</dbReference>
<gene>
    <name evidence="4" type="ORF">GLX28_05675</name>
</gene>
<feature type="compositionally biased region" description="Acidic residues" evidence="2">
    <location>
        <begin position="114"/>
        <end position="128"/>
    </location>
</feature>
<sequence>MDRIAPLAKILAEANGIDWQKMQGSGAGGQIVEQDILNYLSRVMSGEEDPPDTPVDLPPPDWNGEEVPTADMLGRAGMSADMLSRAGVDTDLTAFVEQTRAAAPAQTEGSSSESLEEDALEFELEDEEPVHVAPVHTPEVAAPAFSMPAPEVTAAPSFEAPAPLMAGTPEPEPVDVTPSEPTPAEPAPVEPEPVAAAEQPVAAPVQPEMPAAAVAAPAAAGGLAAGLGSLLSRLYQKPADAPAPAPEPIPTPVTPAPVTPAPVNQAPATPDMPEVEAPAAAWTDGRQAADAAWAQPADEGTEPAVPTGTPAEAPVAEPEPVAAQAQERAEERAEDTSTEDTGTDDMVTGTPDVAAAAVEAEPEAAEPLTADPVAAELPAAEPVSAEPVAAEPVVAEPEPVAAQADVTAPQDTHTAAETPAVSEPEVAPVAAVAAPAAAMPSNGVWFGAYLRRDADVAALHDLRGQVTAALSRDLPLALLVARAAQRHADTLGLGSVAVHADGGALAAGSGSLRDALDAGAFTGTPDLLVVNAGAMDLDDLHFPHTTTLSVGRVQGGRAALTLNGDVDAARAAQFLAQVAGTLEQPILLVL</sequence>
<dbReference type="Gene3D" id="4.10.320.10">
    <property type="entry name" value="E3-binding domain"/>
    <property type="match status" value="1"/>
</dbReference>
<feature type="compositionally biased region" description="Low complexity" evidence="2">
    <location>
        <begin position="288"/>
        <end position="326"/>
    </location>
</feature>
<feature type="compositionally biased region" description="Pro residues" evidence="2">
    <location>
        <begin position="241"/>
        <end position="260"/>
    </location>
</feature>
<dbReference type="PROSITE" id="PS51826">
    <property type="entry name" value="PSBD"/>
    <property type="match status" value="1"/>
</dbReference>